<evidence type="ECO:0000256" key="2">
    <source>
        <dbReference type="SAM" id="SignalP"/>
    </source>
</evidence>
<dbReference type="EMBL" id="PJQY01000282">
    <property type="protein sequence ID" value="PQQ13897.1"/>
    <property type="molecule type" value="Genomic_DNA"/>
</dbReference>
<evidence type="ECO:0000256" key="1">
    <source>
        <dbReference type="SAM" id="MobiDB-lite"/>
    </source>
</evidence>
<feature type="chain" id="PRO_5016452924" evidence="2">
    <location>
        <begin position="30"/>
        <end position="201"/>
    </location>
</feature>
<feature type="compositionally biased region" description="Pro residues" evidence="1">
    <location>
        <begin position="51"/>
        <end position="62"/>
    </location>
</feature>
<gene>
    <name evidence="3" type="ORF">Pyn_06401</name>
</gene>
<dbReference type="AlphaFoldDB" id="A0A314Z756"/>
<accession>A0A314Z756</accession>
<dbReference type="OrthoDB" id="1722131at2759"/>
<proteinExistence type="predicted"/>
<evidence type="ECO:0000313" key="3">
    <source>
        <dbReference type="EMBL" id="PQQ13897.1"/>
    </source>
</evidence>
<dbReference type="STRING" id="2094558.A0A314Z756"/>
<keyword evidence="2" id="KW-0732">Signal</keyword>
<dbReference type="Proteomes" id="UP000250321">
    <property type="component" value="Unassembled WGS sequence"/>
</dbReference>
<keyword evidence="4" id="KW-1185">Reference proteome</keyword>
<evidence type="ECO:0000313" key="4">
    <source>
        <dbReference type="Proteomes" id="UP000250321"/>
    </source>
</evidence>
<feature type="region of interest" description="Disordered" evidence="1">
    <location>
        <begin position="47"/>
        <end position="68"/>
    </location>
</feature>
<protein>
    <submittedName>
        <fullName evidence="3">Uncharacterized protein</fullName>
    </submittedName>
</protein>
<feature type="signal peptide" evidence="2">
    <location>
        <begin position="1"/>
        <end position="29"/>
    </location>
</feature>
<name>A0A314Z756_PRUYE</name>
<sequence>MARFHPPTLHFAFFYILIALTTNPRLLLASDDDEFSIIDSDANLFHQDYSPPAPPPPPPHPPSVSCTDDLGGVGTLDATCKIVADTNLTSDVYIEGKGNFYILPGFRQLLVDFSWGFRAHGPNASFLDGSAVNTTALAGKPPAQTSGTPQGIEGRVGATEDVARVVWWMRRSFRRTCGAATPTLGRRCSIRVVLGAEGVDE</sequence>
<dbReference type="PANTHER" id="PTHR31513">
    <property type="entry name" value="EPHRIN TYPE-B RECEPTOR"/>
    <property type="match status" value="1"/>
</dbReference>
<comment type="caution">
    <text evidence="3">The sequence shown here is derived from an EMBL/GenBank/DDBJ whole genome shotgun (WGS) entry which is preliminary data.</text>
</comment>
<organism evidence="3 4">
    <name type="scientific">Prunus yedoensis var. nudiflora</name>
    <dbReference type="NCBI Taxonomy" id="2094558"/>
    <lineage>
        <taxon>Eukaryota</taxon>
        <taxon>Viridiplantae</taxon>
        <taxon>Streptophyta</taxon>
        <taxon>Embryophyta</taxon>
        <taxon>Tracheophyta</taxon>
        <taxon>Spermatophyta</taxon>
        <taxon>Magnoliopsida</taxon>
        <taxon>eudicotyledons</taxon>
        <taxon>Gunneridae</taxon>
        <taxon>Pentapetalae</taxon>
        <taxon>rosids</taxon>
        <taxon>fabids</taxon>
        <taxon>Rosales</taxon>
        <taxon>Rosaceae</taxon>
        <taxon>Amygdaloideae</taxon>
        <taxon>Amygdaleae</taxon>
        <taxon>Prunus</taxon>
    </lineage>
</organism>
<dbReference type="PANTHER" id="PTHR31513:SF1">
    <property type="entry name" value="EPHRIN TYPE-B RECEPTOR"/>
    <property type="match status" value="1"/>
</dbReference>
<reference evidence="3 4" key="1">
    <citation type="submission" date="2018-02" db="EMBL/GenBank/DDBJ databases">
        <title>Draft genome of wild Prunus yedoensis var. nudiflora.</title>
        <authorList>
            <person name="Baek S."/>
            <person name="Kim J.-H."/>
            <person name="Choi K."/>
            <person name="Kim G.-B."/>
            <person name="Cho A."/>
            <person name="Jang H."/>
            <person name="Shin C.-H."/>
            <person name="Yu H.-J."/>
            <person name="Mun J.-H."/>
        </authorList>
    </citation>
    <scope>NUCLEOTIDE SEQUENCE [LARGE SCALE GENOMIC DNA]</scope>
    <source>
        <strain evidence="4">cv. Jeju island</strain>
        <tissue evidence="3">Leaf</tissue>
    </source>
</reference>